<dbReference type="GO" id="GO:0016192">
    <property type="term" value="P:vesicle-mediated transport"/>
    <property type="evidence" value="ECO:0007669"/>
    <property type="project" value="InterPro"/>
</dbReference>
<keyword evidence="4" id="KW-0653">Protein transport</keyword>
<dbReference type="InterPro" id="IPR016635">
    <property type="entry name" value="AP_complex_ssu"/>
</dbReference>
<organism evidence="7 8">
    <name type="scientific">Malassezia vespertilionis</name>
    <dbReference type="NCBI Taxonomy" id="2020962"/>
    <lineage>
        <taxon>Eukaryota</taxon>
        <taxon>Fungi</taxon>
        <taxon>Dikarya</taxon>
        <taxon>Basidiomycota</taxon>
        <taxon>Ustilaginomycotina</taxon>
        <taxon>Malasseziomycetes</taxon>
        <taxon>Malasseziales</taxon>
        <taxon>Malasseziaceae</taxon>
        <taxon>Malassezia</taxon>
    </lineage>
</organism>
<dbReference type="GO" id="GO:0006886">
    <property type="term" value="P:intracellular protein transport"/>
    <property type="evidence" value="ECO:0007669"/>
    <property type="project" value="InterPro"/>
</dbReference>
<dbReference type="PROSITE" id="PS00989">
    <property type="entry name" value="CLAT_ADAPTOR_S"/>
    <property type="match status" value="1"/>
</dbReference>
<reference evidence="7 8" key="1">
    <citation type="submission" date="2017-10" db="EMBL/GenBank/DDBJ databases">
        <title>A novel species of cold-tolerant Malassezia isolated from bats.</title>
        <authorList>
            <person name="Lorch J.M."/>
            <person name="Palmer J.M."/>
            <person name="Vanderwolf K.J."/>
            <person name="Schmidt K.Z."/>
            <person name="Verant M.L."/>
            <person name="Weller T.J."/>
            <person name="Blehert D.S."/>
        </authorList>
    </citation>
    <scope>NUCLEOTIDE SEQUENCE [LARGE SCALE GENOMIC DNA]</scope>
    <source>
        <strain evidence="7 8">NWHC:44797-103</strain>
    </source>
</reference>
<dbReference type="InterPro" id="IPR011012">
    <property type="entry name" value="Longin-like_dom_sf"/>
</dbReference>
<dbReference type="SUPFAM" id="SSF64356">
    <property type="entry name" value="SNARE-like"/>
    <property type="match status" value="2"/>
</dbReference>
<dbReference type="Pfam" id="PF01217">
    <property type="entry name" value="Clat_adaptor_s"/>
    <property type="match status" value="2"/>
</dbReference>
<evidence type="ECO:0000256" key="3">
    <source>
        <dbReference type="ARBA" id="ARBA00022448"/>
    </source>
</evidence>
<dbReference type="Gene3D" id="3.30.450.60">
    <property type="match status" value="1"/>
</dbReference>
<dbReference type="PANTHER" id="PTHR11753">
    <property type="entry name" value="ADAPTOR COMPLEXES SMALL SUBUNIT FAMILY"/>
    <property type="match status" value="1"/>
</dbReference>
<keyword evidence="3" id="KW-0813">Transport</keyword>
<dbReference type="GO" id="GO:0012505">
    <property type="term" value="C:endomembrane system"/>
    <property type="evidence" value="ECO:0007669"/>
    <property type="project" value="UniProtKB-SubCell"/>
</dbReference>
<dbReference type="Proteomes" id="UP000232875">
    <property type="component" value="Unassembled WGS sequence"/>
</dbReference>
<dbReference type="AlphaFoldDB" id="A0A2N1JD75"/>
<protein>
    <submittedName>
        <fullName evidence="7">Aps3p</fullName>
    </submittedName>
</protein>
<feature type="domain" description="AP complex mu/sigma subunit" evidence="6">
    <location>
        <begin position="110"/>
        <end position="200"/>
    </location>
</feature>
<keyword evidence="5" id="KW-0472">Membrane</keyword>
<feature type="domain" description="AP complex mu/sigma subunit" evidence="6">
    <location>
        <begin position="2"/>
        <end position="53"/>
    </location>
</feature>
<evidence type="ECO:0000313" key="7">
    <source>
        <dbReference type="EMBL" id="PKI84496.1"/>
    </source>
</evidence>
<dbReference type="STRING" id="2020962.A0A2N1JD75"/>
<gene>
    <name evidence="7" type="primary">APS3</name>
    <name evidence="7" type="ORF">MVES_001651</name>
</gene>
<proteinExistence type="inferred from homology"/>
<evidence type="ECO:0000259" key="6">
    <source>
        <dbReference type="Pfam" id="PF01217"/>
    </source>
</evidence>
<evidence type="ECO:0000256" key="5">
    <source>
        <dbReference type="ARBA" id="ARBA00023136"/>
    </source>
</evidence>
<evidence type="ECO:0000256" key="4">
    <source>
        <dbReference type="ARBA" id="ARBA00022927"/>
    </source>
</evidence>
<dbReference type="InterPro" id="IPR000804">
    <property type="entry name" value="Clathrin_sm-chain_CS"/>
</dbReference>
<name>A0A2N1JD75_9BASI</name>
<evidence type="ECO:0000256" key="2">
    <source>
        <dbReference type="ARBA" id="ARBA00006972"/>
    </source>
</evidence>
<comment type="similarity">
    <text evidence="2">Belongs to the adaptor complexes small subunit family.</text>
</comment>
<dbReference type="GO" id="GO:0030117">
    <property type="term" value="C:membrane coat"/>
    <property type="evidence" value="ECO:0007669"/>
    <property type="project" value="InterPro"/>
</dbReference>
<dbReference type="OrthoDB" id="10261046at2759"/>
<dbReference type="EMBL" id="KZ454989">
    <property type="protein sequence ID" value="PKI84496.1"/>
    <property type="molecule type" value="Genomic_DNA"/>
</dbReference>
<dbReference type="RefSeq" id="XP_056062569.1">
    <property type="nucleotide sequence ID" value="XM_056206594.1"/>
</dbReference>
<accession>A0A2N1JD75</accession>
<evidence type="ECO:0000256" key="1">
    <source>
        <dbReference type="ARBA" id="ARBA00004308"/>
    </source>
</evidence>
<dbReference type="GeneID" id="80901260"/>
<keyword evidence="8" id="KW-1185">Reference proteome</keyword>
<comment type="subcellular location">
    <subcellularLocation>
        <location evidence="1">Endomembrane system</location>
    </subcellularLocation>
</comment>
<sequence>MTIRAVLIFNNYGKPRLTKFYSKLAADRQHALIQLIFQLVSRRNDRTVCNFLDAPELTPLLPPPVMNAWTKTSTSEEVSVSETSSLYPDDDDKGFDPWIQYERTQHEIPRDKKCRWRPDDELRVIYRHYATLYFVLVVDQSESELGILDLIQVIVEALDQCFENVCELDLIFHFDQVHVIIDHIIQGGLVLETNINETVAGAQTVLQAYKNASGASGGALSAFSAAQNATSLLAPQALLQQWNTMSFSTLAERGTDAFGVLQQLGSQYWSSEGLGSSRPQGRSFWI</sequence>
<dbReference type="InterPro" id="IPR022775">
    <property type="entry name" value="AP_mu_sigma_su"/>
</dbReference>
<evidence type="ECO:0000313" key="8">
    <source>
        <dbReference type="Proteomes" id="UP000232875"/>
    </source>
</evidence>